<keyword evidence="2" id="KW-1185">Reference proteome</keyword>
<proteinExistence type="predicted"/>
<evidence type="ECO:0000313" key="2">
    <source>
        <dbReference type="Proteomes" id="UP000821865"/>
    </source>
</evidence>
<protein>
    <submittedName>
        <fullName evidence="1">Uncharacterized protein</fullName>
    </submittedName>
</protein>
<name>A0ACB8CQ90_DERSI</name>
<gene>
    <name evidence="1" type="ORF">HPB49_006619</name>
</gene>
<comment type="caution">
    <text evidence="1">The sequence shown here is derived from an EMBL/GenBank/DDBJ whole genome shotgun (WGS) entry which is preliminary data.</text>
</comment>
<dbReference type="Proteomes" id="UP000821865">
    <property type="component" value="Chromosome 5"/>
</dbReference>
<accession>A0ACB8CQ90</accession>
<evidence type="ECO:0000313" key="1">
    <source>
        <dbReference type="EMBL" id="KAH7949231.1"/>
    </source>
</evidence>
<sequence>MLEDYDPRPDEELICVICHSVLREPVECPCRHVFCRRCISEWVRKNNSCPVCRKRAISAFTPALPLIQNMVNRLKVKCRNAGCDARVPAESFANHTSVCEFHEVICPHEACEHRCQRCMLESHVKQCPLREVTCDKGCGIVLTRDRLNTHSCVDELKRKLDEATSECDDWKRKAEDAMQALNRLRDTLHRLGDTAEGLENNLGDLGTRIRCAEAVAASWRHGRQSNAAVRASRVVHDGIVSSSTTSLHLGVLYGPRTSQLLEQVESDSDHSWSLRSDGSHESLRDVEELFLDLNS</sequence>
<dbReference type="EMBL" id="CM023474">
    <property type="protein sequence ID" value="KAH7949231.1"/>
    <property type="molecule type" value="Genomic_DNA"/>
</dbReference>
<organism evidence="1 2">
    <name type="scientific">Dermacentor silvarum</name>
    <name type="common">Tick</name>
    <dbReference type="NCBI Taxonomy" id="543639"/>
    <lineage>
        <taxon>Eukaryota</taxon>
        <taxon>Metazoa</taxon>
        <taxon>Ecdysozoa</taxon>
        <taxon>Arthropoda</taxon>
        <taxon>Chelicerata</taxon>
        <taxon>Arachnida</taxon>
        <taxon>Acari</taxon>
        <taxon>Parasitiformes</taxon>
        <taxon>Ixodida</taxon>
        <taxon>Ixodoidea</taxon>
        <taxon>Ixodidae</taxon>
        <taxon>Rhipicephalinae</taxon>
        <taxon>Dermacentor</taxon>
    </lineage>
</organism>
<reference evidence="1" key="1">
    <citation type="submission" date="2020-05" db="EMBL/GenBank/DDBJ databases">
        <title>Large-scale comparative analyses of tick genomes elucidate their genetic diversity and vector capacities.</title>
        <authorList>
            <person name="Jia N."/>
            <person name="Wang J."/>
            <person name="Shi W."/>
            <person name="Du L."/>
            <person name="Sun Y."/>
            <person name="Zhan W."/>
            <person name="Jiang J."/>
            <person name="Wang Q."/>
            <person name="Zhang B."/>
            <person name="Ji P."/>
            <person name="Sakyi L.B."/>
            <person name="Cui X."/>
            <person name="Yuan T."/>
            <person name="Jiang B."/>
            <person name="Yang W."/>
            <person name="Lam T.T.-Y."/>
            <person name="Chang Q."/>
            <person name="Ding S."/>
            <person name="Wang X."/>
            <person name="Zhu J."/>
            <person name="Ruan X."/>
            <person name="Zhao L."/>
            <person name="Wei J."/>
            <person name="Que T."/>
            <person name="Du C."/>
            <person name="Cheng J."/>
            <person name="Dai P."/>
            <person name="Han X."/>
            <person name="Huang E."/>
            <person name="Gao Y."/>
            <person name="Liu J."/>
            <person name="Shao H."/>
            <person name="Ye R."/>
            <person name="Li L."/>
            <person name="Wei W."/>
            <person name="Wang X."/>
            <person name="Wang C."/>
            <person name="Yang T."/>
            <person name="Huo Q."/>
            <person name="Li W."/>
            <person name="Guo W."/>
            <person name="Chen H."/>
            <person name="Zhou L."/>
            <person name="Ni X."/>
            <person name="Tian J."/>
            <person name="Zhou Y."/>
            <person name="Sheng Y."/>
            <person name="Liu T."/>
            <person name="Pan Y."/>
            <person name="Xia L."/>
            <person name="Li J."/>
            <person name="Zhao F."/>
            <person name="Cao W."/>
        </authorList>
    </citation>
    <scope>NUCLEOTIDE SEQUENCE</scope>
    <source>
        <strain evidence="1">Dsil-2018</strain>
    </source>
</reference>